<dbReference type="Proteomes" id="UP000271678">
    <property type="component" value="Unassembled WGS sequence"/>
</dbReference>
<organism evidence="2 3">
    <name type="scientific">Flexivirga caeni</name>
    <dbReference type="NCBI Taxonomy" id="2294115"/>
    <lineage>
        <taxon>Bacteria</taxon>
        <taxon>Bacillati</taxon>
        <taxon>Actinomycetota</taxon>
        <taxon>Actinomycetes</taxon>
        <taxon>Micrococcales</taxon>
        <taxon>Dermacoccaceae</taxon>
        <taxon>Flexivirga</taxon>
    </lineage>
</organism>
<accession>A0A3M9M833</accession>
<dbReference type="EMBL" id="RJJQ01000011">
    <property type="protein sequence ID" value="RNI21357.1"/>
    <property type="molecule type" value="Genomic_DNA"/>
</dbReference>
<keyword evidence="3" id="KW-1185">Reference proteome</keyword>
<proteinExistence type="predicted"/>
<reference evidence="2 3" key="1">
    <citation type="submission" date="2018-11" db="EMBL/GenBank/DDBJ databases">
        <title>Draft genome of Simplicispira Flexivirga sp. BO-16.</title>
        <authorList>
            <person name="Im W.T."/>
        </authorList>
    </citation>
    <scope>NUCLEOTIDE SEQUENCE [LARGE SCALE GENOMIC DNA]</scope>
    <source>
        <strain evidence="2 3">BO-16</strain>
    </source>
</reference>
<dbReference type="Pfam" id="PF12680">
    <property type="entry name" value="SnoaL_2"/>
    <property type="match status" value="1"/>
</dbReference>
<feature type="domain" description="SnoaL-like" evidence="1">
    <location>
        <begin position="11"/>
        <end position="106"/>
    </location>
</feature>
<evidence type="ECO:0000259" key="1">
    <source>
        <dbReference type="Pfam" id="PF12680"/>
    </source>
</evidence>
<dbReference type="InterPro" id="IPR032710">
    <property type="entry name" value="NTF2-like_dom_sf"/>
</dbReference>
<dbReference type="InterPro" id="IPR037401">
    <property type="entry name" value="SnoaL-like"/>
</dbReference>
<dbReference type="Gene3D" id="3.10.450.50">
    <property type="match status" value="1"/>
</dbReference>
<name>A0A3M9M833_9MICO</name>
<dbReference type="SUPFAM" id="SSF54427">
    <property type="entry name" value="NTF2-like"/>
    <property type="match status" value="1"/>
</dbReference>
<gene>
    <name evidence="2" type="ORF">EFY87_11820</name>
</gene>
<dbReference type="AlphaFoldDB" id="A0A3M9M833"/>
<evidence type="ECO:0000313" key="3">
    <source>
        <dbReference type="Proteomes" id="UP000271678"/>
    </source>
</evidence>
<dbReference type="RefSeq" id="WP_123271673.1">
    <property type="nucleotide sequence ID" value="NZ_RJJQ01000011.1"/>
</dbReference>
<protein>
    <submittedName>
        <fullName evidence="2">Nuclear transport factor 2 family protein</fullName>
    </submittedName>
</protein>
<evidence type="ECO:0000313" key="2">
    <source>
        <dbReference type="EMBL" id="RNI21357.1"/>
    </source>
</evidence>
<sequence>MAALDPIGILEAHVAAFNDRDIDGLLRGFTADAEWVTGRYRCSGIGELTELFIGAFGAIAPRLEIVRAVPGDGLVAAELVERMAIDGQVVAAPIAGFYTLRGGRIAIAKIYREGSADIPTAGAGAE</sequence>
<dbReference type="OrthoDB" id="3854040at2"/>
<comment type="caution">
    <text evidence="2">The sequence shown here is derived from an EMBL/GenBank/DDBJ whole genome shotgun (WGS) entry which is preliminary data.</text>
</comment>